<feature type="transmembrane region" description="Helical" evidence="1">
    <location>
        <begin position="12"/>
        <end position="31"/>
    </location>
</feature>
<dbReference type="RefSeq" id="WP_013186134.1">
    <property type="nucleotide sequence ID" value="NC_014230.1"/>
</dbReference>
<name>A3U5D9_CROAH</name>
<gene>
    <name evidence="2" type="ordered locus">CA2559_01835</name>
</gene>
<keyword evidence="1" id="KW-1133">Transmembrane helix</keyword>
<evidence type="ECO:0000256" key="1">
    <source>
        <dbReference type="SAM" id="Phobius"/>
    </source>
</evidence>
<accession>A3U5D9</accession>
<feature type="transmembrane region" description="Helical" evidence="1">
    <location>
        <begin position="37"/>
        <end position="56"/>
    </location>
</feature>
<dbReference type="EMBL" id="CP002046">
    <property type="protein sequence ID" value="EAP87456.1"/>
    <property type="molecule type" value="Genomic_DNA"/>
</dbReference>
<dbReference type="eggNOG" id="ENOG502ZEM4">
    <property type="taxonomic scope" value="Bacteria"/>
</dbReference>
<organism evidence="2 3">
    <name type="scientific">Croceibacter atlanticus (strain ATCC BAA-628 / JCM 21780 / CIP 108009 / IAM 15332 / KCTC 12090 / HTCC2559)</name>
    <dbReference type="NCBI Taxonomy" id="216432"/>
    <lineage>
        <taxon>Bacteria</taxon>
        <taxon>Pseudomonadati</taxon>
        <taxon>Bacteroidota</taxon>
        <taxon>Flavobacteriia</taxon>
        <taxon>Flavobacteriales</taxon>
        <taxon>Flavobacteriaceae</taxon>
        <taxon>Croceibacter</taxon>
    </lineage>
</organism>
<sequence length="344" mass="39183">MAEQNNNLGYGCLSFCISVIVAAVFTAIIYANIKYNILLIFIGTLFIANRVTPLLFRKTASTSTFKTGKTAGFIILGIISAGLFYLYNSTSKDRNIIDTVENTIDTRFLKTGTDSVKVFTHNRTWRDYYGASYSSEFMVREQDYHRLKNQTDNFKYTGQATFWGDLYTLVSTNDDSSLDLVYNAFESLKTSENLNAKQFADMVVTMVQDMPYALVLEGACLAPEFYEEDFAELLRECPSCCIGNKRFGLQNPVSYLANLKGDCDTRTVLIYTILSHFGYDIAILNSDYYMHSILGINLPTSGQYKTYRGKKYYVWETTSQNFTMGTLPQNFKDLNKWYIVLTNN</sequence>
<dbReference type="HOGENOM" id="CLU_805898_0_0_10"/>
<proteinExistence type="predicted"/>
<feature type="transmembrane region" description="Helical" evidence="1">
    <location>
        <begin position="68"/>
        <end position="87"/>
    </location>
</feature>
<keyword evidence="1" id="KW-0812">Transmembrane</keyword>
<protein>
    <submittedName>
        <fullName evidence="2">Uncharacterized protein</fullName>
    </submittedName>
</protein>
<dbReference type="KEGG" id="cat:CA2559_01835"/>
<dbReference type="STRING" id="216432.CA2559_01835"/>
<evidence type="ECO:0000313" key="3">
    <source>
        <dbReference type="Proteomes" id="UP000002297"/>
    </source>
</evidence>
<keyword evidence="3" id="KW-1185">Reference proteome</keyword>
<evidence type="ECO:0000313" key="2">
    <source>
        <dbReference type="EMBL" id="EAP87456.1"/>
    </source>
</evidence>
<dbReference type="GeneID" id="89452164"/>
<dbReference type="OrthoDB" id="614471at2"/>
<reference evidence="2 3" key="1">
    <citation type="journal article" date="2010" name="J. Bacteriol.">
        <title>The complete genome sequence of Croceibacter atlanticus HTCC2559T.</title>
        <authorList>
            <person name="Oh H.M."/>
            <person name="Kang I."/>
            <person name="Ferriera S."/>
            <person name="Giovannoni S.J."/>
            <person name="Cho J.C."/>
        </authorList>
    </citation>
    <scope>NUCLEOTIDE SEQUENCE [LARGE SCALE GENOMIC DNA]</scope>
    <source>
        <strain evidence="3">ATCC BAA-628 / HTCC2559 / KCTC 12090</strain>
    </source>
</reference>
<dbReference type="Proteomes" id="UP000002297">
    <property type="component" value="Chromosome"/>
</dbReference>
<keyword evidence="1" id="KW-0472">Membrane</keyword>
<dbReference type="AlphaFoldDB" id="A3U5D9"/>